<protein>
    <submittedName>
        <fullName evidence="3">Uncharacterized protein</fullName>
    </submittedName>
</protein>
<dbReference type="EMBL" id="JAZGQO010000018">
    <property type="protein sequence ID" value="KAK6167974.1"/>
    <property type="molecule type" value="Genomic_DNA"/>
</dbReference>
<evidence type="ECO:0000256" key="2">
    <source>
        <dbReference type="SAM" id="MobiDB-lite"/>
    </source>
</evidence>
<feature type="compositionally biased region" description="Polar residues" evidence="2">
    <location>
        <begin position="665"/>
        <end position="677"/>
    </location>
</feature>
<evidence type="ECO:0000256" key="1">
    <source>
        <dbReference type="SAM" id="Coils"/>
    </source>
</evidence>
<keyword evidence="1" id="KW-0175">Coiled coil</keyword>
<keyword evidence="4" id="KW-1185">Reference proteome</keyword>
<gene>
    <name evidence="3" type="ORF">SNE40_021888</name>
</gene>
<feature type="region of interest" description="Disordered" evidence="2">
    <location>
        <begin position="592"/>
        <end position="685"/>
    </location>
</feature>
<feature type="region of interest" description="Disordered" evidence="2">
    <location>
        <begin position="1"/>
        <end position="31"/>
    </location>
</feature>
<dbReference type="Proteomes" id="UP001347796">
    <property type="component" value="Unassembled WGS sequence"/>
</dbReference>
<feature type="compositionally biased region" description="Basic residues" evidence="2">
    <location>
        <begin position="248"/>
        <end position="260"/>
    </location>
</feature>
<feature type="compositionally biased region" description="Polar residues" evidence="2">
    <location>
        <begin position="626"/>
        <end position="648"/>
    </location>
</feature>
<feature type="compositionally biased region" description="Basic and acidic residues" evidence="2">
    <location>
        <begin position="593"/>
        <end position="605"/>
    </location>
</feature>
<proteinExistence type="predicted"/>
<feature type="compositionally biased region" description="Polar residues" evidence="2">
    <location>
        <begin position="66"/>
        <end position="93"/>
    </location>
</feature>
<feature type="region of interest" description="Disordered" evidence="2">
    <location>
        <begin position="142"/>
        <end position="169"/>
    </location>
</feature>
<evidence type="ECO:0000313" key="4">
    <source>
        <dbReference type="Proteomes" id="UP001347796"/>
    </source>
</evidence>
<name>A0AAN8IZG7_PATCE</name>
<accession>A0AAN8IZG7</accession>
<comment type="caution">
    <text evidence="3">The sequence shown here is derived from an EMBL/GenBank/DDBJ whole genome shotgun (WGS) entry which is preliminary data.</text>
</comment>
<dbReference type="AlphaFoldDB" id="A0AAN8IZG7"/>
<feature type="coiled-coil region" evidence="1">
    <location>
        <begin position="719"/>
        <end position="804"/>
    </location>
</feature>
<feature type="region of interest" description="Disordered" evidence="2">
    <location>
        <begin position="56"/>
        <end position="94"/>
    </location>
</feature>
<organism evidence="3 4">
    <name type="scientific">Patella caerulea</name>
    <name type="common">Rayed Mediterranean limpet</name>
    <dbReference type="NCBI Taxonomy" id="87958"/>
    <lineage>
        <taxon>Eukaryota</taxon>
        <taxon>Metazoa</taxon>
        <taxon>Spiralia</taxon>
        <taxon>Lophotrochozoa</taxon>
        <taxon>Mollusca</taxon>
        <taxon>Gastropoda</taxon>
        <taxon>Patellogastropoda</taxon>
        <taxon>Patelloidea</taxon>
        <taxon>Patellidae</taxon>
        <taxon>Patella</taxon>
    </lineage>
</organism>
<sequence length="820" mass="93295">MKLREFVANSLPRVRGKKKKNQSQKSTVVTKERCDGNAPKCHAINNSSNSVIYQKDNSRTVAYQPLSDTGTDDTYSRTSGNTERSPTSENESTCVDYHNSYLNTSLDETKYLAPNSKEVGSFLTDQEKSSLLIYSSDCERQNNTTRKSRSRIRTNPWLPSPSSTPYNASRAFPRVSTLRSPLPSPCDEHSRAHVHGDKDVFMETDVSPTTPGSTDSGFKSSISLDIKTGSCLEIVPSEQAAKFNRQNQPKHKHSKKKLTKGLKTSESFDSYGNAATPQKSLCLRSQTTFDIDNVSRCHDNGILDKLKWRNHIDLTCPTVSGVACFEWEQDNSCLFSPSVELSPGMFQIPEHNISFEYEETLEHQLDNPRAKRDPSNASIVDLLNDDVTKEVAVQTDFEDNEDSDWMTASSFDETVDTTNPSPRKLSLISDCMQESTDTGYSSLTRDGLLELDEDFQFVSNKENISNNLNSWLENKEHFFVTGSMGQSWSDKTVDRFTTDPINYMCQSWYEGASRDSNQPIPFDMTTSMYIPATEVMPMQDPFKERHLKTADLKSKRNPIDSAYIPVIENSPIIYKPILESPKLVPQVQNNNCFKDKQESPPKDTQLKSPDIVSPTIESNHEHMEMKSQNTSSPDLENITPKATSTPTDRTSRHRSKVNILDDVKSQLSSMNNRSTGRTKAKKPDIRKPRDNLDVIRDYLGYASFEDFYFAKQCPPLSTGRTLNQIKSSLEEKVDQLRQEKLIVEQKIFEAQEEERIKKNEKLRFQKQLHNHRKQLLIQTLHDLKDKLENQSERLQKSYSTILNLQSRFSHRNSAIPLLRA</sequence>
<evidence type="ECO:0000313" key="3">
    <source>
        <dbReference type="EMBL" id="KAK6167974.1"/>
    </source>
</evidence>
<feature type="region of interest" description="Disordered" evidence="2">
    <location>
        <begin position="240"/>
        <end position="262"/>
    </location>
</feature>
<reference evidence="3 4" key="1">
    <citation type="submission" date="2024-01" db="EMBL/GenBank/DDBJ databases">
        <title>The genome of the rayed Mediterranean limpet Patella caerulea (Linnaeus, 1758).</title>
        <authorList>
            <person name="Anh-Thu Weber A."/>
            <person name="Halstead-Nussloch G."/>
        </authorList>
    </citation>
    <scope>NUCLEOTIDE SEQUENCE [LARGE SCALE GENOMIC DNA]</scope>
    <source>
        <strain evidence="3">AATW-2023a</strain>
        <tissue evidence="3">Whole specimen</tissue>
    </source>
</reference>